<dbReference type="PROSITE" id="PS50404">
    <property type="entry name" value="GST_NTER"/>
    <property type="match status" value="1"/>
</dbReference>
<dbReference type="Gene3D" id="1.20.1050.10">
    <property type="match status" value="1"/>
</dbReference>
<accession>I1GUN0</accession>
<dbReference type="SFLD" id="SFLDG00358">
    <property type="entry name" value="Main_(cytGST)"/>
    <property type="match status" value="1"/>
</dbReference>
<dbReference type="GO" id="GO:0006749">
    <property type="term" value="P:glutathione metabolic process"/>
    <property type="evidence" value="ECO:0000318"/>
    <property type="project" value="GO_Central"/>
</dbReference>
<dbReference type="AlphaFoldDB" id="I1GUN0"/>
<evidence type="ECO:0000313" key="8">
    <source>
        <dbReference type="Proteomes" id="UP000008810"/>
    </source>
</evidence>
<dbReference type="STRING" id="15368.I1GUN0"/>
<comment type="subcellular location">
    <subcellularLocation>
        <location evidence="3">Cytoplasm</location>
        <location evidence="3">Cytosol</location>
    </subcellularLocation>
</comment>
<keyword evidence="8" id="KW-1185">Reference proteome</keyword>
<dbReference type="SUPFAM" id="SSF47616">
    <property type="entry name" value="GST C-terminal domain-like"/>
    <property type="match status" value="1"/>
</dbReference>
<dbReference type="PANTHER" id="PTHR11260">
    <property type="entry name" value="GLUTATHIONE S-TRANSFERASE, GST, SUPERFAMILY, GST DOMAIN CONTAINING"/>
    <property type="match status" value="1"/>
</dbReference>
<dbReference type="RefSeq" id="XP_003563147.1">
    <property type="nucleotide sequence ID" value="XM_003563099.4"/>
</dbReference>
<dbReference type="SFLD" id="SFLDS00019">
    <property type="entry name" value="Glutathione_Transferase_(cytos"/>
    <property type="match status" value="1"/>
</dbReference>
<evidence type="ECO:0000259" key="5">
    <source>
        <dbReference type="PROSITE" id="PS50405"/>
    </source>
</evidence>
<dbReference type="Gramene" id="KQK16347">
    <property type="protein sequence ID" value="KQK16347"/>
    <property type="gene ID" value="BRADI_1g28340v3"/>
</dbReference>
<reference evidence="6 7" key="1">
    <citation type="journal article" date="2010" name="Nature">
        <title>Genome sequencing and analysis of the model grass Brachypodium distachyon.</title>
        <authorList>
            <consortium name="International Brachypodium Initiative"/>
        </authorList>
    </citation>
    <scope>NUCLEOTIDE SEQUENCE [LARGE SCALE GENOMIC DNA]</scope>
    <source>
        <strain evidence="6">Bd21</strain>
        <strain evidence="7">cv. Bd21</strain>
    </source>
</reference>
<dbReference type="InterPro" id="IPR004045">
    <property type="entry name" value="Glutathione_S-Trfase_N"/>
</dbReference>
<dbReference type="EC" id="2.5.1.18" evidence="3"/>
<comment type="similarity">
    <text evidence="3">Belongs to the GST superfamily.</text>
</comment>
<dbReference type="GeneID" id="100834887"/>
<dbReference type="EnsemblPlants" id="KQK16347">
    <property type="protein sequence ID" value="KQK16347"/>
    <property type="gene ID" value="BRADI_1g28340v3"/>
</dbReference>
<feature type="domain" description="GST N-terminal" evidence="4">
    <location>
        <begin position="8"/>
        <end position="88"/>
    </location>
</feature>
<reference evidence="7" key="3">
    <citation type="submission" date="2018-08" db="UniProtKB">
        <authorList>
            <consortium name="EnsemblPlants"/>
        </authorList>
    </citation>
    <scope>IDENTIFICATION</scope>
    <source>
        <strain evidence="7">cv. Bd21</strain>
    </source>
</reference>
<dbReference type="InterPro" id="IPR036249">
    <property type="entry name" value="Thioredoxin-like_sf"/>
</dbReference>
<dbReference type="SFLD" id="SFLDG01152">
    <property type="entry name" value="Main.3:_Omega-_and_Tau-like"/>
    <property type="match status" value="1"/>
</dbReference>
<reference evidence="6" key="2">
    <citation type="submission" date="2017-06" db="EMBL/GenBank/DDBJ databases">
        <title>WGS assembly of Brachypodium distachyon.</title>
        <authorList>
            <consortium name="The International Brachypodium Initiative"/>
            <person name="Lucas S."/>
            <person name="Harmon-Smith M."/>
            <person name="Lail K."/>
            <person name="Tice H."/>
            <person name="Grimwood J."/>
            <person name="Bruce D."/>
            <person name="Barry K."/>
            <person name="Shu S."/>
            <person name="Lindquist E."/>
            <person name="Wang M."/>
            <person name="Pitluck S."/>
            <person name="Vogel J.P."/>
            <person name="Garvin D.F."/>
            <person name="Mockler T.C."/>
            <person name="Schmutz J."/>
            <person name="Rokhsar D."/>
            <person name="Bevan M.W."/>
        </authorList>
    </citation>
    <scope>NUCLEOTIDE SEQUENCE</scope>
    <source>
        <strain evidence="6">Bd21</strain>
    </source>
</reference>
<dbReference type="HOGENOM" id="CLU_011226_18_2_1"/>
<dbReference type="Gene3D" id="3.40.30.10">
    <property type="entry name" value="Glutaredoxin"/>
    <property type="match status" value="1"/>
</dbReference>
<dbReference type="CDD" id="cd03058">
    <property type="entry name" value="GST_N_Tau"/>
    <property type="match status" value="1"/>
</dbReference>
<dbReference type="InterPro" id="IPR010987">
    <property type="entry name" value="Glutathione-S-Trfase_C-like"/>
</dbReference>
<evidence type="ECO:0000256" key="1">
    <source>
        <dbReference type="ARBA" id="ARBA00022679"/>
    </source>
</evidence>
<feature type="domain" description="GST C-terminal" evidence="5">
    <location>
        <begin position="94"/>
        <end position="214"/>
    </location>
</feature>
<dbReference type="ExpressionAtlas" id="I1GUN0">
    <property type="expression patterns" value="baseline and differential"/>
</dbReference>
<proteinExistence type="inferred from homology"/>
<organism evidence="6">
    <name type="scientific">Brachypodium distachyon</name>
    <name type="common">Purple false brome</name>
    <name type="synonym">Trachynia distachya</name>
    <dbReference type="NCBI Taxonomy" id="15368"/>
    <lineage>
        <taxon>Eukaryota</taxon>
        <taxon>Viridiplantae</taxon>
        <taxon>Streptophyta</taxon>
        <taxon>Embryophyta</taxon>
        <taxon>Tracheophyta</taxon>
        <taxon>Spermatophyta</taxon>
        <taxon>Magnoliopsida</taxon>
        <taxon>Liliopsida</taxon>
        <taxon>Poales</taxon>
        <taxon>Poaceae</taxon>
        <taxon>BOP clade</taxon>
        <taxon>Pooideae</taxon>
        <taxon>Stipodae</taxon>
        <taxon>Brachypodieae</taxon>
        <taxon>Brachypodium</taxon>
    </lineage>
</organism>
<dbReference type="CDD" id="cd03185">
    <property type="entry name" value="GST_C_Tau"/>
    <property type="match status" value="1"/>
</dbReference>
<evidence type="ECO:0000313" key="7">
    <source>
        <dbReference type="EnsemblPlants" id="KQK16347"/>
    </source>
</evidence>
<dbReference type="InterPro" id="IPR036282">
    <property type="entry name" value="Glutathione-S-Trfase_C_sf"/>
</dbReference>
<evidence type="ECO:0000256" key="3">
    <source>
        <dbReference type="RuleBase" id="RU369102"/>
    </source>
</evidence>
<dbReference type="OrthoDB" id="202840at2759"/>
<gene>
    <name evidence="7" type="primary">LOC100834887</name>
    <name evidence="6" type="ORF">BRADI_1g28340v3</name>
</gene>
<dbReference type="Proteomes" id="UP000008810">
    <property type="component" value="Chromosome 1"/>
</dbReference>
<dbReference type="Pfam" id="PF13410">
    <property type="entry name" value="GST_C_2"/>
    <property type="match status" value="1"/>
</dbReference>
<keyword evidence="3" id="KW-0963">Cytoplasm</keyword>
<dbReference type="KEGG" id="bdi:100834887"/>
<dbReference type="OMA" id="ADIAFYM"/>
<dbReference type="InterPro" id="IPR045073">
    <property type="entry name" value="Omega/Tau-like"/>
</dbReference>
<comment type="catalytic activity">
    <reaction evidence="2 3">
        <text>RX + glutathione = an S-substituted glutathione + a halide anion + H(+)</text>
        <dbReference type="Rhea" id="RHEA:16437"/>
        <dbReference type="ChEBI" id="CHEBI:15378"/>
        <dbReference type="ChEBI" id="CHEBI:16042"/>
        <dbReference type="ChEBI" id="CHEBI:17792"/>
        <dbReference type="ChEBI" id="CHEBI:57925"/>
        <dbReference type="ChEBI" id="CHEBI:90779"/>
        <dbReference type="EC" id="2.5.1.18"/>
    </reaction>
</comment>
<dbReference type="EMBL" id="CM000880">
    <property type="protein sequence ID" value="KQK16347.1"/>
    <property type="molecule type" value="Genomic_DNA"/>
</dbReference>
<dbReference type="GO" id="GO:0005829">
    <property type="term" value="C:cytosol"/>
    <property type="evidence" value="ECO:0007669"/>
    <property type="project" value="UniProtKB-SubCell"/>
</dbReference>
<dbReference type="PROSITE" id="PS50405">
    <property type="entry name" value="GST_CTER"/>
    <property type="match status" value="1"/>
</dbReference>
<dbReference type="FunFam" id="1.20.1050.10:FF:000018">
    <property type="entry name" value="Glutathione S-transferase U20"/>
    <property type="match status" value="1"/>
</dbReference>
<comment type="function">
    <text evidence="3">Is involved in the conjugation of reduced glutathione to a wide number of exogenous and endogenous hydrophobic electrophiles.</text>
</comment>
<dbReference type="Pfam" id="PF13417">
    <property type="entry name" value="GST_N_3"/>
    <property type="match status" value="1"/>
</dbReference>
<protein>
    <recommendedName>
        <fullName evidence="3">Glutathione S-transferase</fullName>
        <ecNumber evidence="3">2.5.1.18</ecNumber>
    </recommendedName>
</protein>
<dbReference type="PANTHER" id="PTHR11260:SF690">
    <property type="entry name" value="GLUTATHIONE S-TRANSFERASE"/>
    <property type="match status" value="1"/>
</dbReference>
<dbReference type="InterPro" id="IPR040079">
    <property type="entry name" value="Glutathione_S-Trfase"/>
</dbReference>
<name>I1GUN0_BRADI</name>
<evidence type="ECO:0000256" key="2">
    <source>
        <dbReference type="ARBA" id="ARBA00047960"/>
    </source>
</evidence>
<sequence>MAGEKKAGDLVLLDFWVSPFAQRCRISMAEKGLAYESQEQELLGQKGDLLLRSNPVHKKVPVLLHGGAAVCESLVILEYLEDAFPGLAPLLPSSPHARAQARFWADYVDKTVYGIGTRLWKLKGEGRAAARAEMLKTLETLEGELGGKAFFGGEAFGFVDVALIPLTSWFYSYEIHGGFSVKEACPRLAAWAARCGERESVAKTLTPPEEVHGFIGVLKKAYGIEE</sequence>
<dbReference type="GO" id="GO:0005737">
    <property type="term" value="C:cytoplasm"/>
    <property type="evidence" value="ECO:0000318"/>
    <property type="project" value="GO_Central"/>
</dbReference>
<dbReference type="eggNOG" id="KOG0406">
    <property type="taxonomic scope" value="Eukaryota"/>
</dbReference>
<evidence type="ECO:0000313" key="6">
    <source>
        <dbReference type="EMBL" id="KQK16347.1"/>
    </source>
</evidence>
<evidence type="ECO:0000259" key="4">
    <source>
        <dbReference type="PROSITE" id="PS50404"/>
    </source>
</evidence>
<dbReference type="GO" id="GO:0004364">
    <property type="term" value="F:glutathione transferase activity"/>
    <property type="evidence" value="ECO:0000318"/>
    <property type="project" value="GO_Central"/>
</dbReference>
<keyword evidence="1 3" id="KW-0808">Transferase</keyword>
<dbReference type="SUPFAM" id="SSF52833">
    <property type="entry name" value="Thioredoxin-like"/>
    <property type="match status" value="1"/>
</dbReference>
<dbReference type="InterPro" id="IPR045074">
    <property type="entry name" value="GST_C_Tau"/>
</dbReference>